<keyword evidence="2" id="KW-1185">Reference proteome</keyword>
<evidence type="ECO:0000313" key="2">
    <source>
        <dbReference type="Proteomes" id="UP001060215"/>
    </source>
</evidence>
<gene>
    <name evidence="1" type="ORF">LOK49_LG06G02821</name>
</gene>
<organism evidence="1 2">
    <name type="scientific">Camellia lanceoleosa</name>
    <dbReference type="NCBI Taxonomy" id="1840588"/>
    <lineage>
        <taxon>Eukaryota</taxon>
        <taxon>Viridiplantae</taxon>
        <taxon>Streptophyta</taxon>
        <taxon>Embryophyta</taxon>
        <taxon>Tracheophyta</taxon>
        <taxon>Spermatophyta</taxon>
        <taxon>Magnoliopsida</taxon>
        <taxon>eudicotyledons</taxon>
        <taxon>Gunneridae</taxon>
        <taxon>Pentapetalae</taxon>
        <taxon>asterids</taxon>
        <taxon>Ericales</taxon>
        <taxon>Theaceae</taxon>
        <taxon>Camellia</taxon>
    </lineage>
</organism>
<accession>A0ACC0HGY4</accession>
<comment type="caution">
    <text evidence="1">The sequence shown here is derived from an EMBL/GenBank/DDBJ whole genome shotgun (WGS) entry which is preliminary data.</text>
</comment>
<name>A0ACC0HGY4_9ERIC</name>
<evidence type="ECO:0000313" key="1">
    <source>
        <dbReference type="EMBL" id="KAI8012173.1"/>
    </source>
</evidence>
<dbReference type="Proteomes" id="UP001060215">
    <property type="component" value="Chromosome 5"/>
</dbReference>
<proteinExistence type="predicted"/>
<protein>
    <submittedName>
        <fullName evidence="1">Uncharacterized protein</fullName>
    </submittedName>
</protein>
<sequence>MDPGLYREGNIVVFEQYVDQLEAQVTPNKNTVLHIAAQFGNSQCVRENLNKNLSLLNRQNAKGDIVLHVAARKGQMMMETRPYTMLRLPMKRAKSTRKENLSLSVWYSSSFNFIA</sequence>
<dbReference type="EMBL" id="CM045762">
    <property type="protein sequence ID" value="KAI8012173.1"/>
    <property type="molecule type" value="Genomic_DNA"/>
</dbReference>
<reference evidence="1 2" key="1">
    <citation type="journal article" date="2022" name="Plant J.">
        <title>Chromosome-level genome of Camellia lanceoleosa provides a valuable resource for understanding genome evolution and self-incompatibility.</title>
        <authorList>
            <person name="Gong W."/>
            <person name="Xiao S."/>
            <person name="Wang L."/>
            <person name="Liao Z."/>
            <person name="Chang Y."/>
            <person name="Mo W."/>
            <person name="Hu G."/>
            <person name="Li W."/>
            <person name="Zhao G."/>
            <person name="Zhu H."/>
            <person name="Hu X."/>
            <person name="Ji K."/>
            <person name="Xiang X."/>
            <person name="Song Q."/>
            <person name="Yuan D."/>
            <person name="Jin S."/>
            <person name="Zhang L."/>
        </authorList>
    </citation>
    <scope>NUCLEOTIDE SEQUENCE [LARGE SCALE GENOMIC DNA]</scope>
    <source>
        <strain evidence="1">SQ_2022a</strain>
    </source>
</reference>